<evidence type="ECO:0000313" key="1">
    <source>
        <dbReference type="EMBL" id="GBP81757.1"/>
    </source>
</evidence>
<proteinExistence type="predicted"/>
<reference evidence="1 2" key="1">
    <citation type="journal article" date="2019" name="Commun. Biol.">
        <title>The bagworm genome reveals a unique fibroin gene that provides high tensile strength.</title>
        <authorList>
            <person name="Kono N."/>
            <person name="Nakamura H."/>
            <person name="Ohtoshi R."/>
            <person name="Tomita M."/>
            <person name="Numata K."/>
            <person name="Arakawa K."/>
        </authorList>
    </citation>
    <scope>NUCLEOTIDE SEQUENCE [LARGE SCALE GENOMIC DNA]</scope>
</reference>
<dbReference type="AlphaFoldDB" id="A0A4C1Z532"/>
<accession>A0A4C1Z532</accession>
<dbReference type="OrthoDB" id="425681at2759"/>
<dbReference type="EMBL" id="BGZK01001528">
    <property type="protein sequence ID" value="GBP81757.1"/>
    <property type="molecule type" value="Genomic_DNA"/>
</dbReference>
<sequence>MAEENENGINAVEMQSMRYICGVSLKDKCRNSDVTQGCGLKINVVTKVERVVAISSSVKTFLADPAATRMRPP</sequence>
<protein>
    <submittedName>
        <fullName evidence="1">Uncharacterized protein</fullName>
    </submittedName>
</protein>
<dbReference type="Proteomes" id="UP000299102">
    <property type="component" value="Unassembled WGS sequence"/>
</dbReference>
<organism evidence="1 2">
    <name type="scientific">Eumeta variegata</name>
    <name type="common">Bagworm moth</name>
    <name type="synonym">Eumeta japonica</name>
    <dbReference type="NCBI Taxonomy" id="151549"/>
    <lineage>
        <taxon>Eukaryota</taxon>
        <taxon>Metazoa</taxon>
        <taxon>Ecdysozoa</taxon>
        <taxon>Arthropoda</taxon>
        <taxon>Hexapoda</taxon>
        <taxon>Insecta</taxon>
        <taxon>Pterygota</taxon>
        <taxon>Neoptera</taxon>
        <taxon>Endopterygota</taxon>
        <taxon>Lepidoptera</taxon>
        <taxon>Glossata</taxon>
        <taxon>Ditrysia</taxon>
        <taxon>Tineoidea</taxon>
        <taxon>Psychidae</taxon>
        <taxon>Oiketicinae</taxon>
        <taxon>Eumeta</taxon>
    </lineage>
</organism>
<keyword evidence="2" id="KW-1185">Reference proteome</keyword>
<name>A0A4C1Z532_EUMVA</name>
<evidence type="ECO:0000313" key="2">
    <source>
        <dbReference type="Proteomes" id="UP000299102"/>
    </source>
</evidence>
<gene>
    <name evidence="1" type="ORF">EVAR_62673_1</name>
</gene>
<comment type="caution">
    <text evidence="1">The sequence shown here is derived from an EMBL/GenBank/DDBJ whole genome shotgun (WGS) entry which is preliminary data.</text>
</comment>